<reference evidence="1" key="1">
    <citation type="submission" date="2022-04" db="EMBL/GenBank/DDBJ databases">
        <title>Hymenobacter sp. isolated from the air.</title>
        <authorList>
            <person name="Won M."/>
            <person name="Lee C.-M."/>
            <person name="Woen H.-Y."/>
            <person name="Kwon S.-W."/>
        </authorList>
    </citation>
    <scope>NUCLEOTIDE SEQUENCE</scope>
    <source>
        <strain evidence="1">5116S-3</strain>
    </source>
</reference>
<name>A0A8T9Q835_9BACT</name>
<evidence type="ECO:0000313" key="1">
    <source>
        <dbReference type="EMBL" id="UOQ73305.1"/>
    </source>
</evidence>
<dbReference type="EMBL" id="CP095046">
    <property type="protein sequence ID" value="UOQ73305.1"/>
    <property type="molecule type" value="Genomic_DNA"/>
</dbReference>
<sequence length="451" mass="46101">MLPAFLAFPNGGIVRLLPSGTLDPSFDIGTGNTSGGAVFAVLVQTDGKILLGGSFTSFNGRSANSVVRLTSTGALDPSFALNVISAGLVQVLAQQPDGKLLIGGGFVQTTGQPNPNLVRLLPDGNVDNTFQTGSGPSDFVRTLLVDNAGRILVGGHFTRVNGVARNRFARLMPDGSLDATLGAGAGANSLVLALGQTATGQVLAAGSFTQYDGVAAAEIVRLDASTGTRDAGFAPRIEPRGFINQVVPTINSQLLVSGSFTEFNGQAAPGTQNALRRLNADGSLDPTFAPTVTGSVRNMQPDGSFYVVSINPTYAVRRLLPTGLVDNTFTMQAFGPSSGATNVILVGATGLPNGKLLVFGRFTTYGSLTGLNGLVRLNADGSPDNTFGPTGGTAARRVTQVLVQPSGKLIVVSDELSAALATVVIRLNADGTPTILSPLVRPPGPGPCTGL</sequence>
<dbReference type="Pfam" id="PF17164">
    <property type="entry name" value="DUF5122"/>
    <property type="match status" value="8"/>
</dbReference>
<organism evidence="1 2">
    <name type="scientific">Hymenobacter cellulosilyticus</name>
    <dbReference type="NCBI Taxonomy" id="2932248"/>
    <lineage>
        <taxon>Bacteria</taxon>
        <taxon>Pseudomonadati</taxon>
        <taxon>Bacteroidota</taxon>
        <taxon>Cytophagia</taxon>
        <taxon>Cytophagales</taxon>
        <taxon>Hymenobacteraceae</taxon>
        <taxon>Hymenobacter</taxon>
    </lineage>
</organism>
<dbReference type="KEGG" id="hcu:MUN79_04895"/>
<evidence type="ECO:0000313" key="2">
    <source>
        <dbReference type="Proteomes" id="UP000831796"/>
    </source>
</evidence>
<dbReference type="Gene3D" id="2.80.10.50">
    <property type="match status" value="3"/>
</dbReference>
<dbReference type="InterPro" id="IPR013431">
    <property type="entry name" value="Delta_60_rpt"/>
</dbReference>
<protein>
    <submittedName>
        <fullName evidence="1">Delta-60 repeat domain-containing protein</fullName>
    </submittedName>
</protein>
<keyword evidence="2" id="KW-1185">Reference proteome</keyword>
<dbReference type="SUPFAM" id="SSF101898">
    <property type="entry name" value="NHL repeat"/>
    <property type="match status" value="1"/>
</dbReference>
<accession>A0A8T9Q835</accession>
<gene>
    <name evidence="1" type="ORF">MUN79_04895</name>
</gene>
<dbReference type="AlphaFoldDB" id="A0A8T9Q835"/>
<dbReference type="NCBIfam" id="TIGR02608">
    <property type="entry name" value="delta_60_rpt"/>
    <property type="match status" value="6"/>
</dbReference>
<dbReference type="RefSeq" id="WP_244676659.1">
    <property type="nucleotide sequence ID" value="NZ_CP095046.1"/>
</dbReference>
<proteinExistence type="predicted"/>
<dbReference type="Proteomes" id="UP000831796">
    <property type="component" value="Chromosome"/>
</dbReference>